<organism evidence="1 2">
    <name type="scientific">Puccinia striiformis f. sp. tritici</name>
    <dbReference type="NCBI Taxonomy" id="168172"/>
    <lineage>
        <taxon>Eukaryota</taxon>
        <taxon>Fungi</taxon>
        <taxon>Dikarya</taxon>
        <taxon>Basidiomycota</taxon>
        <taxon>Pucciniomycotina</taxon>
        <taxon>Pucciniomycetes</taxon>
        <taxon>Pucciniales</taxon>
        <taxon>Pucciniaceae</taxon>
        <taxon>Puccinia</taxon>
    </lineage>
</organism>
<accession>A0ACC0DV10</accession>
<protein>
    <submittedName>
        <fullName evidence="1">Uncharacterized protein</fullName>
    </submittedName>
</protein>
<name>A0ACC0DV10_9BASI</name>
<evidence type="ECO:0000313" key="2">
    <source>
        <dbReference type="Proteomes" id="UP001060170"/>
    </source>
</evidence>
<dbReference type="EMBL" id="CM045878">
    <property type="protein sequence ID" value="KAI7939977.1"/>
    <property type="molecule type" value="Genomic_DNA"/>
</dbReference>
<comment type="caution">
    <text evidence="1">The sequence shown here is derived from an EMBL/GenBank/DDBJ whole genome shotgun (WGS) entry which is preliminary data.</text>
</comment>
<proteinExistence type="predicted"/>
<dbReference type="Proteomes" id="UP001060170">
    <property type="component" value="Chromosome 14"/>
</dbReference>
<reference evidence="2" key="1">
    <citation type="journal article" date="2018" name="BMC Genomics">
        <title>Genomic insights into host adaptation between the wheat stripe rust pathogen (Puccinia striiformis f. sp. tritici) and the barley stripe rust pathogen (Puccinia striiformis f. sp. hordei).</title>
        <authorList>
            <person name="Xia C."/>
            <person name="Wang M."/>
            <person name="Yin C."/>
            <person name="Cornejo O.E."/>
            <person name="Hulbert S.H."/>
            <person name="Chen X."/>
        </authorList>
    </citation>
    <scope>NUCLEOTIDE SEQUENCE [LARGE SCALE GENOMIC DNA]</scope>
    <source>
        <strain evidence="2">93-210</strain>
    </source>
</reference>
<keyword evidence="2" id="KW-1185">Reference proteome</keyword>
<reference evidence="2" key="2">
    <citation type="journal article" date="2018" name="Mol. Plant Microbe Interact.">
        <title>Genome sequence resources for the wheat stripe rust pathogen (Puccinia striiformis f. sp. tritici) and the barley stripe rust pathogen (Puccinia striiformis f. sp. hordei).</title>
        <authorList>
            <person name="Xia C."/>
            <person name="Wang M."/>
            <person name="Yin C."/>
            <person name="Cornejo O.E."/>
            <person name="Hulbert S.H."/>
            <person name="Chen X."/>
        </authorList>
    </citation>
    <scope>NUCLEOTIDE SEQUENCE [LARGE SCALE GENOMIC DNA]</scope>
    <source>
        <strain evidence="2">93-210</strain>
    </source>
</reference>
<reference evidence="1 2" key="3">
    <citation type="journal article" date="2022" name="Microbiol. Spectr.">
        <title>Folding features and dynamics of 3D genome architecture in plant fungal pathogens.</title>
        <authorList>
            <person name="Xia C."/>
        </authorList>
    </citation>
    <scope>NUCLEOTIDE SEQUENCE [LARGE SCALE GENOMIC DNA]</scope>
    <source>
        <strain evidence="1 2">93-210</strain>
    </source>
</reference>
<gene>
    <name evidence="1" type="ORF">MJO28_013629</name>
</gene>
<sequence>MKSTKMLLVHPDKSKWIDVLSGEANNMKDYEVRDLIDKSKEETPLNCTWVFRVKTEVSNQPEQHKARLCVQGFKEVFGRDYNRTYAPTGKLVSLCLLITFAGETKHLLGMKVEQSETEIRLTQTHYIEETILKYGCSELIPLATPMKPNSHLVKASKEEVDELIKLKFHYRGLVGALNYLSVTTRPDITYVVGCLSQFLKTPGILHWNAAVHTLRYLKGSKDFGITLRKTPINDLNFEAFVDASWASCQITGKSTTGYLILWNDNLISWRSKKQATHSLSSTEAECIAITEVTKELTWLKMVTETALKITIPSPTPIFEDNQGAILLANNEANHSAFKTKHMNLRFHFVRSEVIADNMTFIYKRTHEMLADFLTKSIGRSSIFKILRVLQAVTSDLEYGSLYQISSQSDPDFSFLILTSRNNDYNYKLRSINPSGSLNSGVTLNFSEYCAGLQGLRDGFCGCLSTISTFFLEVYRAGPCYKTFRYALTSWISGQFLCLMIFGIYVWIYDPQERCAFPT</sequence>
<evidence type="ECO:0000313" key="1">
    <source>
        <dbReference type="EMBL" id="KAI7939977.1"/>
    </source>
</evidence>